<dbReference type="Gramene" id="PRQ40293">
    <property type="protein sequence ID" value="PRQ40293"/>
    <property type="gene ID" value="RchiOBHm_Chr4g0434481"/>
</dbReference>
<dbReference type="InterPro" id="IPR036047">
    <property type="entry name" value="F-box-like_dom_sf"/>
</dbReference>
<evidence type="ECO:0000313" key="2">
    <source>
        <dbReference type="EMBL" id="PRQ40293.1"/>
    </source>
</evidence>
<dbReference type="InterPro" id="IPR001810">
    <property type="entry name" value="F-box_dom"/>
</dbReference>
<dbReference type="Gene3D" id="1.20.1280.50">
    <property type="match status" value="1"/>
</dbReference>
<dbReference type="InterPro" id="IPR005174">
    <property type="entry name" value="KIB1-4_b-propeller"/>
</dbReference>
<dbReference type="Proteomes" id="UP000238479">
    <property type="component" value="Chromosome 4"/>
</dbReference>
<dbReference type="Pfam" id="PF03478">
    <property type="entry name" value="Beta-prop_KIB1-4"/>
    <property type="match status" value="1"/>
</dbReference>
<dbReference type="CDD" id="cd09917">
    <property type="entry name" value="F-box_SF"/>
    <property type="match status" value="1"/>
</dbReference>
<accession>A0A2P6R1J0</accession>
<dbReference type="SMART" id="SM00256">
    <property type="entry name" value="FBOX"/>
    <property type="match status" value="1"/>
</dbReference>
<proteinExistence type="predicted"/>
<dbReference type="AlphaFoldDB" id="A0A2P6R1J0"/>
<dbReference type="PANTHER" id="PTHR44259">
    <property type="entry name" value="OS07G0183000 PROTEIN-RELATED"/>
    <property type="match status" value="1"/>
</dbReference>
<organism evidence="2 3">
    <name type="scientific">Rosa chinensis</name>
    <name type="common">China rose</name>
    <dbReference type="NCBI Taxonomy" id="74649"/>
    <lineage>
        <taxon>Eukaryota</taxon>
        <taxon>Viridiplantae</taxon>
        <taxon>Streptophyta</taxon>
        <taxon>Embryophyta</taxon>
        <taxon>Tracheophyta</taxon>
        <taxon>Spermatophyta</taxon>
        <taxon>Magnoliopsida</taxon>
        <taxon>eudicotyledons</taxon>
        <taxon>Gunneridae</taxon>
        <taxon>Pentapetalae</taxon>
        <taxon>rosids</taxon>
        <taxon>fabids</taxon>
        <taxon>Rosales</taxon>
        <taxon>Rosaceae</taxon>
        <taxon>Rosoideae</taxon>
        <taxon>Rosoideae incertae sedis</taxon>
        <taxon>Rosa</taxon>
    </lineage>
</organism>
<dbReference type="OrthoDB" id="642536at2759"/>
<dbReference type="InterPro" id="IPR050942">
    <property type="entry name" value="F-box_BR-signaling"/>
</dbReference>
<sequence length="406" mass="46883">MGQRRRNKKQKKPIDIDWAGLPDNILEIIFERLNLMDCMSVSEVCKSWRHVVAQELSGWQGHGFPWLLMSGEKDKRVRTCVSILQEQEWEMLLPEACGRYCWGSYHDWLILVKDLGSFRLDISLFNPFTRKQIDLPGAWNFYHKMVLSRLPSLENFICMLVHSHSQKLAFWVPGAQSWLEHKLDGEPFVDAVFSDGSFYLIGNDYNIWEIKGADICAAINRVNASAPDAFDVERHFHEVTMSDEHENNGVLKYLVESCGELLLVCRLYSTNPGAVLVTNYFKVYSLDFSQMSWKRVESLGDRILFLGKCCSRSVSSSGLGLNATDCIYFSNDHAVPWWNEWDSDHLDGISTRLGLDNSGRKDWGFFSLSNKNHETLSIRFRGNRDRWGPVWFTAPQWWCCKNLVLA</sequence>
<gene>
    <name evidence="2" type="ORF">RchiOBHm_Chr4g0434481</name>
</gene>
<keyword evidence="3" id="KW-1185">Reference proteome</keyword>
<reference evidence="2 3" key="1">
    <citation type="journal article" date="2018" name="Nat. Genet.">
        <title>The Rosa genome provides new insights in the design of modern roses.</title>
        <authorList>
            <person name="Bendahmane M."/>
        </authorList>
    </citation>
    <scope>NUCLEOTIDE SEQUENCE [LARGE SCALE GENOMIC DNA]</scope>
    <source>
        <strain evidence="3">cv. Old Blush</strain>
    </source>
</reference>
<dbReference type="OMA" id="FYHKMVL"/>
<name>A0A2P6R1J0_ROSCH</name>
<evidence type="ECO:0000259" key="1">
    <source>
        <dbReference type="PROSITE" id="PS50181"/>
    </source>
</evidence>
<protein>
    <submittedName>
        <fullName evidence="2">Putative F-box domain-containing protein</fullName>
    </submittedName>
</protein>
<dbReference type="SUPFAM" id="SSF81383">
    <property type="entry name" value="F-box domain"/>
    <property type="match status" value="1"/>
</dbReference>
<evidence type="ECO:0000313" key="3">
    <source>
        <dbReference type="Proteomes" id="UP000238479"/>
    </source>
</evidence>
<dbReference type="STRING" id="74649.A0A2P6R1J0"/>
<feature type="domain" description="F-box" evidence="1">
    <location>
        <begin position="15"/>
        <end position="62"/>
    </location>
</feature>
<dbReference type="EMBL" id="PDCK01000042">
    <property type="protein sequence ID" value="PRQ40293.1"/>
    <property type="molecule type" value="Genomic_DNA"/>
</dbReference>
<dbReference type="PROSITE" id="PS50181">
    <property type="entry name" value="FBOX"/>
    <property type="match status" value="1"/>
</dbReference>
<comment type="caution">
    <text evidence="2">The sequence shown here is derived from an EMBL/GenBank/DDBJ whole genome shotgun (WGS) entry which is preliminary data.</text>
</comment>
<dbReference type="Pfam" id="PF00646">
    <property type="entry name" value="F-box"/>
    <property type="match status" value="1"/>
</dbReference>